<reference evidence="3" key="1">
    <citation type="submission" date="2013-09" db="EMBL/GenBank/DDBJ databases">
        <title>Corchorus olitorius genome sequencing.</title>
        <authorList>
            <person name="Alam M."/>
            <person name="Haque M.S."/>
            <person name="Islam M.S."/>
            <person name="Emdad E.M."/>
            <person name="Islam M.M."/>
            <person name="Ahmed B."/>
            <person name="Halim A."/>
            <person name="Hossen Q.M.M."/>
            <person name="Hossain M.Z."/>
            <person name="Ahmed R."/>
            <person name="Khan M.M."/>
            <person name="Islam R."/>
            <person name="Rashid M.M."/>
            <person name="Khan S.A."/>
            <person name="Rahman M.S."/>
            <person name="Alam M."/>
            <person name="Yahiya A.S."/>
            <person name="Khan M.S."/>
            <person name="Azam M.S."/>
            <person name="Haque T."/>
            <person name="Lashkar M.Z.H."/>
            <person name="Akhand A.I."/>
            <person name="Morshed G."/>
            <person name="Roy S."/>
            <person name="Uddin K.S."/>
            <person name="Rabeya T."/>
            <person name="Hossain A.S."/>
            <person name="Chowdhury A."/>
            <person name="Snigdha A.R."/>
            <person name="Mortoza M.S."/>
            <person name="Matin S.A."/>
            <person name="Hoque S.M.E."/>
            <person name="Islam M.K."/>
            <person name="Roy D.K."/>
            <person name="Haider R."/>
            <person name="Moosa M.M."/>
            <person name="Elias S.M."/>
            <person name="Hasan A.M."/>
            <person name="Jahan S."/>
            <person name="Shafiuddin M."/>
            <person name="Mahmood N."/>
            <person name="Shommy N.S."/>
        </authorList>
    </citation>
    <scope>NUCLEOTIDE SEQUENCE [LARGE SCALE GENOMIC DNA]</scope>
    <source>
        <strain evidence="3">cv. O-4</strain>
    </source>
</reference>
<name>A0A1R3G189_9ROSI</name>
<dbReference type="InterPro" id="IPR036112">
    <property type="entry name" value="ComA_synth_sf"/>
</dbReference>
<dbReference type="InterPro" id="IPR014722">
    <property type="entry name" value="Rib_uL2_dom2"/>
</dbReference>
<evidence type="ECO:0000256" key="1">
    <source>
        <dbReference type="ARBA" id="ARBA00010424"/>
    </source>
</evidence>
<dbReference type="STRING" id="93759.A0A1R3G189"/>
<dbReference type="AlphaFoldDB" id="A0A1R3G189"/>
<proteinExistence type="inferred from homology"/>
<protein>
    <submittedName>
        <fullName evidence="2">(2R)-phospho-3-sulfolactate synthase, ComA</fullName>
    </submittedName>
</protein>
<dbReference type="InterPro" id="IPR013785">
    <property type="entry name" value="Aldolase_TIM"/>
</dbReference>
<comment type="caution">
    <text evidence="2">The sequence shown here is derived from an EMBL/GenBank/DDBJ whole genome shotgun (WGS) entry which is preliminary data.</text>
</comment>
<evidence type="ECO:0000313" key="3">
    <source>
        <dbReference type="Proteomes" id="UP000187203"/>
    </source>
</evidence>
<comment type="similarity">
    <text evidence="1">Belongs to the phosphosulfolactate synthase family.</text>
</comment>
<dbReference type="PANTHER" id="PTHR48413:SF1">
    <property type="entry name" value="PROTEIN HEAT-STRESS-ASSOCIATED 32"/>
    <property type="match status" value="1"/>
</dbReference>
<dbReference type="Proteomes" id="UP000187203">
    <property type="component" value="Unassembled WGS sequence"/>
</dbReference>
<dbReference type="OrthoDB" id="47007at2759"/>
<dbReference type="PANTHER" id="PTHR48413">
    <property type="match status" value="1"/>
</dbReference>
<dbReference type="SUPFAM" id="SSF102110">
    <property type="entry name" value="(2r)-phospho-3-sulfolactate synthase ComA"/>
    <property type="match status" value="1"/>
</dbReference>
<dbReference type="EMBL" id="AWUE01024020">
    <property type="protein sequence ID" value="OMO51852.1"/>
    <property type="molecule type" value="Genomic_DNA"/>
</dbReference>
<dbReference type="Pfam" id="PF02679">
    <property type="entry name" value="ComA"/>
    <property type="match status" value="1"/>
</dbReference>
<dbReference type="Gene3D" id="2.30.30.30">
    <property type="match status" value="1"/>
</dbReference>
<accession>A0A1R3G189</accession>
<dbReference type="InterPro" id="IPR003830">
    <property type="entry name" value="ComA_synth"/>
</dbReference>
<organism evidence="2 3">
    <name type="scientific">Corchorus olitorius</name>
    <dbReference type="NCBI Taxonomy" id="93759"/>
    <lineage>
        <taxon>Eukaryota</taxon>
        <taxon>Viridiplantae</taxon>
        <taxon>Streptophyta</taxon>
        <taxon>Embryophyta</taxon>
        <taxon>Tracheophyta</taxon>
        <taxon>Spermatophyta</taxon>
        <taxon>Magnoliopsida</taxon>
        <taxon>eudicotyledons</taxon>
        <taxon>Gunneridae</taxon>
        <taxon>Pentapetalae</taxon>
        <taxon>rosids</taxon>
        <taxon>malvids</taxon>
        <taxon>Malvales</taxon>
        <taxon>Malvaceae</taxon>
        <taxon>Grewioideae</taxon>
        <taxon>Apeibeae</taxon>
        <taxon>Corchorus</taxon>
    </lineage>
</organism>
<keyword evidence="3" id="KW-1185">Reference proteome</keyword>
<dbReference type="Gene3D" id="3.20.20.70">
    <property type="entry name" value="Aldolase class I"/>
    <property type="match status" value="1"/>
</dbReference>
<gene>
    <name evidence="2" type="ORF">COLO4_37489</name>
</gene>
<sequence>MILVQGSSDFGVIVVAGTIMDERTADDNDITLCDPFQPNTEFHCHFERSRFRDRPLTAGECHVLIVLQGFESLNNSGHPWPVFWVGTNTLASKIYPQQADTIQKNGYIVIKNRPCKGKAIMIHMGWDSYSIPFLPGVTASFDFNGTELSVIEAYKYGHNVYVSTGDWAEHVLRKCPLAIKDYVEEFKQMGFDTIELNVTSLEVPEETLLRYVRLIKSGGLKAKNIHLFKGKGVYRKIPSIFHTDCPFQLCINYGCSHWQLDNIKEFFTWSFHSCHDSFIEAWKISISNELKWKNIWNCSKVYVIRLNTGSNEA</sequence>
<evidence type="ECO:0000313" key="2">
    <source>
        <dbReference type="EMBL" id="OMO51852.1"/>
    </source>
</evidence>